<accession>A0AAV6VRF5</accession>
<feature type="compositionally biased region" description="Polar residues" evidence="1">
    <location>
        <begin position="11"/>
        <end position="20"/>
    </location>
</feature>
<gene>
    <name evidence="3" type="ORF">JTE90_015483</name>
</gene>
<keyword evidence="2" id="KW-0472">Membrane</keyword>
<sequence>MVSAIPDENSKSTTTASGRSTRFEVFQNLNNDRSYAPTSMNRYYDQSHLHSEYGNGLYPQQNYNYPSGYNYYPPIEEIYGVYQPTNPKKDNADHVPPKDHKEKDALNATTEANVGIPKDQDMITKGMKVLTGSGNIETEVIERPVSSLSIFQKIFANPIVLMAALIIPLGLLAVLVLPYFNNINVLGDIGNNVLPAVTSTISSGFARSLDGKSSLQVEQFLDTINEYGARGLEDPKCFQRFFCDAAMSHIERRSGGSWSIQKVLQKLSKAVDERVWDSMGIKFLFSSLVNGNCEKLVCTGTSAYKQDLPIMDKLRLLSARLFNYTEVVN</sequence>
<evidence type="ECO:0000256" key="2">
    <source>
        <dbReference type="SAM" id="Phobius"/>
    </source>
</evidence>
<keyword evidence="2" id="KW-1133">Transmembrane helix</keyword>
<feature type="transmembrane region" description="Helical" evidence="2">
    <location>
        <begin position="159"/>
        <end position="180"/>
    </location>
</feature>
<evidence type="ECO:0000256" key="1">
    <source>
        <dbReference type="SAM" id="MobiDB-lite"/>
    </source>
</evidence>
<proteinExistence type="predicted"/>
<evidence type="ECO:0000313" key="4">
    <source>
        <dbReference type="Proteomes" id="UP000827092"/>
    </source>
</evidence>
<reference evidence="3 4" key="1">
    <citation type="journal article" date="2022" name="Nat. Ecol. Evol.">
        <title>A masculinizing supergene underlies an exaggerated male reproductive morph in a spider.</title>
        <authorList>
            <person name="Hendrickx F."/>
            <person name="De Corte Z."/>
            <person name="Sonet G."/>
            <person name="Van Belleghem S.M."/>
            <person name="Kostlbacher S."/>
            <person name="Vangestel C."/>
        </authorList>
    </citation>
    <scope>NUCLEOTIDE SEQUENCE [LARGE SCALE GENOMIC DNA]</scope>
    <source>
        <strain evidence="3">W744_W776</strain>
    </source>
</reference>
<organism evidence="3 4">
    <name type="scientific">Oedothorax gibbosus</name>
    <dbReference type="NCBI Taxonomy" id="931172"/>
    <lineage>
        <taxon>Eukaryota</taxon>
        <taxon>Metazoa</taxon>
        <taxon>Ecdysozoa</taxon>
        <taxon>Arthropoda</taxon>
        <taxon>Chelicerata</taxon>
        <taxon>Arachnida</taxon>
        <taxon>Araneae</taxon>
        <taxon>Araneomorphae</taxon>
        <taxon>Entelegynae</taxon>
        <taxon>Araneoidea</taxon>
        <taxon>Linyphiidae</taxon>
        <taxon>Erigoninae</taxon>
        <taxon>Oedothorax</taxon>
    </lineage>
</organism>
<keyword evidence="2" id="KW-0812">Transmembrane</keyword>
<dbReference type="EMBL" id="JAFNEN010000037">
    <property type="protein sequence ID" value="KAG8198651.1"/>
    <property type="molecule type" value="Genomic_DNA"/>
</dbReference>
<protein>
    <submittedName>
        <fullName evidence="3">Uncharacterized protein</fullName>
    </submittedName>
</protein>
<dbReference type="Proteomes" id="UP000827092">
    <property type="component" value="Unassembled WGS sequence"/>
</dbReference>
<evidence type="ECO:0000313" key="3">
    <source>
        <dbReference type="EMBL" id="KAG8198651.1"/>
    </source>
</evidence>
<dbReference type="AlphaFoldDB" id="A0AAV6VRF5"/>
<feature type="region of interest" description="Disordered" evidence="1">
    <location>
        <begin position="1"/>
        <end position="21"/>
    </location>
</feature>
<keyword evidence="4" id="KW-1185">Reference proteome</keyword>
<name>A0AAV6VRF5_9ARAC</name>
<comment type="caution">
    <text evidence="3">The sequence shown here is derived from an EMBL/GenBank/DDBJ whole genome shotgun (WGS) entry which is preliminary data.</text>
</comment>